<keyword evidence="5" id="KW-1185">Reference proteome</keyword>
<reference evidence="4 5" key="1">
    <citation type="submission" date="2023-08" db="EMBL/GenBank/DDBJ databases">
        <authorList>
            <person name="Park J.-S."/>
        </authorList>
    </citation>
    <scope>NUCLEOTIDE SEQUENCE [LARGE SCALE GENOMIC DNA]</scope>
    <source>
        <strain evidence="4 5">2205BS29-5</strain>
    </source>
</reference>
<dbReference type="PANTHER" id="PTHR37834:SF2">
    <property type="entry name" value="ESTERASE, SGNH HYDROLASE-TYPE"/>
    <property type="match status" value="1"/>
</dbReference>
<name>A0ABT9J8P7_9RHOB</name>
<dbReference type="Gene3D" id="2.60.120.260">
    <property type="entry name" value="Galactose-binding domain-like"/>
    <property type="match status" value="1"/>
</dbReference>
<dbReference type="InterPro" id="IPR013830">
    <property type="entry name" value="SGNH_hydro"/>
</dbReference>
<feature type="signal peptide" evidence="1">
    <location>
        <begin position="1"/>
        <end position="24"/>
    </location>
</feature>
<feature type="chain" id="PRO_5045290653" evidence="1">
    <location>
        <begin position="25"/>
        <end position="398"/>
    </location>
</feature>
<dbReference type="PANTHER" id="PTHR37834">
    <property type="entry name" value="GDSL-LIKE LIPASE/ACYLHYDROLASE DOMAIN PROTEIN (AFU_ORTHOLOGUE AFUA_2G00620)"/>
    <property type="match status" value="1"/>
</dbReference>
<dbReference type="InterPro" id="IPR052762">
    <property type="entry name" value="PCW_deacetylase/CE"/>
</dbReference>
<evidence type="ECO:0000313" key="4">
    <source>
        <dbReference type="EMBL" id="MDP5306189.1"/>
    </source>
</evidence>
<comment type="caution">
    <text evidence="4">The sequence shown here is derived from an EMBL/GenBank/DDBJ whole genome shotgun (WGS) entry which is preliminary data.</text>
</comment>
<dbReference type="InterPro" id="IPR040794">
    <property type="entry name" value="CE2_N"/>
</dbReference>
<dbReference type="Gene3D" id="3.40.50.1110">
    <property type="entry name" value="SGNH hydrolase"/>
    <property type="match status" value="1"/>
</dbReference>
<feature type="domain" description="SGNH hydrolase-type esterase" evidence="2">
    <location>
        <begin position="183"/>
        <end position="347"/>
    </location>
</feature>
<dbReference type="Proteomes" id="UP001224997">
    <property type="component" value="Unassembled WGS sequence"/>
</dbReference>
<evidence type="ECO:0000259" key="3">
    <source>
        <dbReference type="Pfam" id="PF17996"/>
    </source>
</evidence>
<gene>
    <name evidence="4" type="ORF">Q5Y72_03640</name>
</gene>
<evidence type="ECO:0000259" key="2">
    <source>
        <dbReference type="Pfam" id="PF13472"/>
    </source>
</evidence>
<dbReference type="RefSeq" id="WP_305962051.1">
    <property type="nucleotide sequence ID" value="NZ_JAVAMQ010000002.1"/>
</dbReference>
<sequence length="398" mass="41419">MRAAVPIWSSLAASALLLAAGLWAAQPPRPFEGPVPPVSIAPDAPAGFAARFETGAAPASAMKMLPAHLTGRIAAPGDAGPGRNDVLHQWPGFHATARFEGTGFALSLDDDANRYRLVIDGTEVMLTRPGRGLLRVSGLADRPHLVRLEKLSETGKTARFGGFFLPPGARALAPPAPGRLIEFVGDSDTVGYGNTAPGRDCSGAAQFLATDTSRAYGPATAAALGADYRIVAASGIGLIRNMDGSGTGTMRDLYPTALPLQPDAPALPAPPADVIVIALGSNDFGTVPGLDEDRAARARLRDDFSAALLDFLRARRAEAPAARLVLLAFGEYGKDLVAAHRAARDAFVASGDRAELIVLPELARTGCHWHPSLNDHAIVALRLTSLLGAPPAAGRDRP</sequence>
<dbReference type="SUPFAM" id="SSF52266">
    <property type="entry name" value="SGNH hydrolase"/>
    <property type="match status" value="1"/>
</dbReference>
<dbReference type="InterPro" id="IPR036514">
    <property type="entry name" value="SGNH_hydro_sf"/>
</dbReference>
<organism evidence="4 5">
    <name type="scientific">Paracoccus spongiarum</name>
    <dbReference type="NCBI Taxonomy" id="3064387"/>
    <lineage>
        <taxon>Bacteria</taxon>
        <taxon>Pseudomonadati</taxon>
        <taxon>Pseudomonadota</taxon>
        <taxon>Alphaproteobacteria</taxon>
        <taxon>Rhodobacterales</taxon>
        <taxon>Paracoccaceae</taxon>
        <taxon>Paracoccus</taxon>
    </lineage>
</organism>
<proteinExistence type="predicted"/>
<feature type="domain" description="Carbohydrate esterase 2 N-terminal" evidence="3">
    <location>
        <begin position="86"/>
        <end position="175"/>
    </location>
</feature>
<dbReference type="EMBL" id="JAVAMQ010000002">
    <property type="protein sequence ID" value="MDP5306189.1"/>
    <property type="molecule type" value="Genomic_DNA"/>
</dbReference>
<keyword evidence="1" id="KW-0732">Signal</keyword>
<protein>
    <submittedName>
        <fullName evidence="4">GDSL-type esterase/lipase family protein</fullName>
    </submittedName>
</protein>
<accession>A0ABT9J8P7</accession>
<evidence type="ECO:0000256" key="1">
    <source>
        <dbReference type="SAM" id="SignalP"/>
    </source>
</evidence>
<dbReference type="Pfam" id="PF13472">
    <property type="entry name" value="Lipase_GDSL_2"/>
    <property type="match status" value="1"/>
</dbReference>
<evidence type="ECO:0000313" key="5">
    <source>
        <dbReference type="Proteomes" id="UP001224997"/>
    </source>
</evidence>
<dbReference type="Pfam" id="PF17996">
    <property type="entry name" value="CE2_N"/>
    <property type="match status" value="1"/>
</dbReference>